<protein>
    <recommendedName>
        <fullName evidence="4">siroheme decarboxylase</fullName>
        <ecNumber evidence="4">4.1.1.111</ecNumber>
    </recommendedName>
</protein>
<accession>A0A971M3D2</accession>
<dbReference type="Proteomes" id="UP000777265">
    <property type="component" value="Unassembled WGS sequence"/>
</dbReference>
<dbReference type="InterPro" id="IPR050684">
    <property type="entry name" value="HTH-Siroheme_Decarb"/>
</dbReference>
<evidence type="ECO:0000256" key="1">
    <source>
        <dbReference type="ARBA" id="ARBA00023239"/>
    </source>
</evidence>
<evidence type="ECO:0000256" key="4">
    <source>
        <dbReference type="ARBA" id="ARBA00023471"/>
    </source>
</evidence>
<evidence type="ECO:0000259" key="6">
    <source>
        <dbReference type="Pfam" id="PF17805"/>
    </source>
</evidence>
<comment type="pathway">
    <text evidence="2">Porphyrin-containing compound metabolism.</text>
</comment>
<comment type="similarity">
    <text evidence="3">Belongs to the Ahb/Nir family.</text>
</comment>
<comment type="caution">
    <text evidence="8">The sequence shown here is derived from an EMBL/GenBank/DDBJ whole genome shotgun (WGS) entry which is preliminary data.</text>
</comment>
<feature type="domain" description="Siroheme decarboxylase NirL-like HTH" evidence="7">
    <location>
        <begin position="8"/>
        <end position="51"/>
    </location>
</feature>
<evidence type="ECO:0000259" key="7">
    <source>
        <dbReference type="Pfam" id="PF22451"/>
    </source>
</evidence>
<evidence type="ECO:0000256" key="5">
    <source>
        <dbReference type="ARBA" id="ARBA00048470"/>
    </source>
</evidence>
<dbReference type="Pfam" id="PF22451">
    <property type="entry name" value="NirdL-like_HTH"/>
    <property type="match status" value="1"/>
</dbReference>
<dbReference type="Gene3D" id="3.30.70.3460">
    <property type="match status" value="1"/>
</dbReference>
<dbReference type="Pfam" id="PF17805">
    <property type="entry name" value="AsnC_trans_reg2"/>
    <property type="match status" value="1"/>
</dbReference>
<dbReference type="PANTHER" id="PTHR43413">
    <property type="entry name" value="TRANSCRIPTIONAL REGULATOR, ASNC FAMILY"/>
    <property type="match status" value="1"/>
</dbReference>
<reference evidence="8" key="1">
    <citation type="journal article" date="2020" name="Biotechnol. Biofuels">
        <title>New insights from the biogas microbiome by comprehensive genome-resolved metagenomics of nearly 1600 species originating from multiple anaerobic digesters.</title>
        <authorList>
            <person name="Campanaro S."/>
            <person name="Treu L."/>
            <person name="Rodriguez-R L.M."/>
            <person name="Kovalovszki A."/>
            <person name="Ziels R.M."/>
            <person name="Maus I."/>
            <person name="Zhu X."/>
            <person name="Kougias P.G."/>
            <person name="Basile A."/>
            <person name="Luo G."/>
            <person name="Schluter A."/>
            <person name="Konstantinidis K.T."/>
            <person name="Angelidaki I."/>
        </authorList>
    </citation>
    <scope>NUCLEOTIDE SEQUENCE</scope>
    <source>
        <strain evidence="8">AS06rmzACSIP_7</strain>
    </source>
</reference>
<proteinExistence type="inferred from homology"/>
<comment type="catalytic activity">
    <reaction evidence="5">
        <text>siroheme + 2 H(+) = 12,18-didecarboxysiroheme + 2 CO2</text>
        <dbReference type="Rhea" id="RHEA:19093"/>
        <dbReference type="ChEBI" id="CHEBI:15378"/>
        <dbReference type="ChEBI" id="CHEBI:16526"/>
        <dbReference type="ChEBI" id="CHEBI:60052"/>
        <dbReference type="ChEBI" id="CHEBI:140497"/>
        <dbReference type="EC" id="4.1.1.111"/>
    </reaction>
</comment>
<dbReference type="InterPro" id="IPR040523">
    <property type="entry name" value="AsnC_trans_reg2"/>
</dbReference>
<keyword evidence="1" id="KW-0456">Lyase</keyword>
<feature type="domain" description="Siroheme decarboxylase AsnC-like ligand binding" evidence="6">
    <location>
        <begin position="64"/>
        <end position="146"/>
    </location>
</feature>
<dbReference type="GO" id="GO:0016829">
    <property type="term" value="F:lyase activity"/>
    <property type="evidence" value="ECO:0007669"/>
    <property type="project" value="UniProtKB-KW"/>
</dbReference>
<reference evidence="8" key="2">
    <citation type="submission" date="2020-01" db="EMBL/GenBank/DDBJ databases">
        <authorList>
            <person name="Campanaro S."/>
        </authorList>
    </citation>
    <scope>NUCLEOTIDE SEQUENCE</scope>
    <source>
        <strain evidence="8">AS06rmzACSIP_7</strain>
    </source>
</reference>
<organism evidence="8 9">
    <name type="scientific">Syntrophorhabdus aromaticivorans</name>
    <dbReference type="NCBI Taxonomy" id="328301"/>
    <lineage>
        <taxon>Bacteria</taxon>
        <taxon>Pseudomonadati</taxon>
        <taxon>Thermodesulfobacteriota</taxon>
        <taxon>Syntrophorhabdia</taxon>
        <taxon>Syntrophorhabdales</taxon>
        <taxon>Syntrophorhabdaceae</taxon>
        <taxon>Syntrophorhabdus</taxon>
    </lineage>
</organism>
<evidence type="ECO:0000256" key="2">
    <source>
        <dbReference type="ARBA" id="ARBA00023444"/>
    </source>
</evidence>
<name>A0A971M3D2_9BACT</name>
<evidence type="ECO:0000313" key="9">
    <source>
        <dbReference type="Proteomes" id="UP000777265"/>
    </source>
</evidence>
<sequence>MTALPDTIVKAIPYDFPLTERPYRDIAVGAGVSEEELIETLSNLRADGFIRRIAAILYHRRTAYTCNVMVVWRVPEEDVDRIGRVMASFPEVSHCYERGRAGYWDYNVFTMVHGRSSEECTDTVKRISTETGIGDFELFASKREFKKTSLMVNNG</sequence>
<dbReference type="EMBL" id="JAAYEE010000107">
    <property type="protein sequence ID" value="NLW35125.1"/>
    <property type="molecule type" value="Genomic_DNA"/>
</dbReference>
<evidence type="ECO:0000256" key="3">
    <source>
        <dbReference type="ARBA" id="ARBA00023457"/>
    </source>
</evidence>
<dbReference type="PANTHER" id="PTHR43413:SF1">
    <property type="entry name" value="SIROHEME DECARBOXYLASE NIRL SUBUNIT"/>
    <property type="match status" value="1"/>
</dbReference>
<dbReference type="InterPro" id="IPR053953">
    <property type="entry name" value="NirdL-like_HTH"/>
</dbReference>
<dbReference type="EC" id="4.1.1.111" evidence="4"/>
<gene>
    <name evidence="8" type="ORF">GXY80_06530</name>
</gene>
<evidence type="ECO:0000313" key="8">
    <source>
        <dbReference type="EMBL" id="NLW35125.1"/>
    </source>
</evidence>
<dbReference type="AlphaFoldDB" id="A0A971M3D2"/>